<dbReference type="EMBL" id="JAGFBR010000016">
    <property type="protein sequence ID" value="KAH0452788.1"/>
    <property type="molecule type" value="Genomic_DNA"/>
</dbReference>
<dbReference type="Proteomes" id="UP000775213">
    <property type="component" value="Unassembled WGS sequence"/>
</dbReference>
<reference evidence="1 2" key="1">
    <citation type="journal article" date="2021" name="Hortic Res">
        <title>Chromosome-scale assembly of the Dendrobium chrysotoxum genome enhances the understanding of orchid evolution.</title>
        <authorList>
            <person name="Zhang Y."/>
            <person name="Zhang G.Q."/>
            <person name="Zhang D."/>
            <person name="Liu X.D."/>
            <person name="Xu X.Y."/>
            <person name="Sun W.H."/>
            <person name="Yu X."/>
            <person name="Zhu X."/>
            <person name="Wang Z.W."/>
            <person name="Zhao X."/>
            <person name="Zhong W.Y."/>
            <person name="Chen H."/>
            <person name="Yin W.L."/>
            <person name="Huang T."/>
            <person name="Niu S.C."/>
            <person name="Liu Z.J."/>
        </authorList>
    </citation>
    <scope>NUCLEOTIDE SEQUENCE [LARGE SCALE GENOMIC DNA]</scope>
    <source>
        <strain evidence="1">Lindl</strain>
    </source>
</reference>
<name>A0AAV7GAR8_DENCH</name>
<proteinExistence type="predicted"/>
<protein>
    <submittedName>
        <fullName evidence="1">Uncharacterized protein</fullName>
    </submittedName>
</protein>
<sequence length="75" mass="8649">MIVLLGFISLLFVVAFIVSSLAHSLACIKGWLDVHLLKDWQKVMDLAQKKQTTFYDKSQVLRLKWLVCIEVISQK</sequence>
<accession>A0AAV7GAR8</accession>
<organism evidence="1 2">
    <name type="scientific">Dendrobium chrysotoxum</name>
    <name type="common">Orchid</name>
    <dbReference type="NCBI Taxonomy" id="161865"/>
    <lineage>
        <taxon>Eukaryota</taxon>
        <taxon>Viridiplantae</taxon>
        <taxon>Streptophyta</taxon>
        <taxon>Embryophyta</taxon>
        <taxon>Tracheophyta</taxon>
        <taxon>Spermatophyta</taxon>
        <taxon>Magnoliopsida</taxon>
        <taxon>Liliopsida</taxon>
        <taxon>Asparagales</taxon>
        <taxon>Orchidaceae</taxon>
        <taxon>Epidendroideae</taxon>
        <taxon>Malaxideae</taxon>
        <taxon>Dendrobiinae</taxon>
        <taxon>Dendrobium</taxon>
    </lineage>
</organism>
<keyword evidence="2" id="KW-1185">Reference proteome</keyword>
<evidence type="ECO:0000313" key="1">
    <source>
        <dbReference type="EMBL" id="KAH0452788.1"/>
    </source>
</evidence>
<comment type="caution">
    <text evidence="1">The sequence shown here is derived from an EMBL/GenBank/DDBJ whole genome shotgun (WGS) entry which is preliminary data.</text>
</comment>
<dbReference type="AlphaFoldDB" id="A0AAV7GAR8"/>
<gene>
    <name evidence="1" type="ORF">IEQ34_017112</name>
</gene>
<evidence type="ECO:0000313" key="2">
    <source>
        <dbReference type="Proteomes" id="UP000775213"/>
    </source>
</evidence>